<dbReference type="InterPro" id="IPR012337">
    <property type="entry name" value="RNaseH-like_sf"/>
</dbReference>
<dbReference type="PROSITE" id="PS50994">
    <property type="entry name" value="INTEGRASE"/>
    <property type="match status" value="1"/>
</dbReference>
<dbReference type="RefSeq" id="WP_114363953.1">
    <property type="nucleotide sequence ID" value="NZ_QPIX01000008.1"/>
</dbReference>
<sequence>MSQVLHGSATTTEAIRRAIQNSQESLRVLSRRYGINQKTVAKWKKRTSLADLPTGPKEPHSTVMSLEQEAIIVAFRRHTLLPLDDCLYSLQPAIPHLTRSSLHRCLQRHGISRLLDVEGDKEPKKKFKRYPIGYFHVDIAEVHTAQGRLYLFVAIDRTSKFAFVQLVEKATRRIAGNFLRALAMAVPYKIHTVLTDNGTHFTDPTGDGWTPEDINAMRRDNVPFRCHSFELACADLDIEHRLTKPRHPWTNGQVERMNRTIKDATVKRFHYEDHDQLRRHMSEFIDAYNFGRRLKTLRGLTPYEFICKIWTTEPERFTIDPIHQMPGLNNICREQAA</sequence>
<dbReference type="InterPro" id="IPR036397">
    <property type="entry name" value="RNaseH_sf"/>
</dbReference>
<dbReference type="GO" id="GO:0003676">
    <property type="term" value="F:nucleic acid binding"/>
    <property type="evidence" value="ECO:0007669"/>
    <property type="project" value="InterPro"/>
</dbReference>
<dbReference type="PANTHER" id="PTHR35004:SF7">
    <property type="entry name" value="INTEGRASE PROTEIN"/>
    <property type="match status" value="1"/>
</dbReference>
<dbReference type="GO" id="GO:0015074">
    <property type="term" value="P:DNA integration"/>
    <property type="evidence" value="ECO:0007669"/>
    <property type="project" value="InterPro"/>
</dbReference>
<dbReference type="InterPro" id="IPR001584">
    <property type="entry name" value="Integrase_cat-core"/>
</dbReference>
<feature type="domain" description="Integrase catalytic" evidence="1">
    <location>
        <begin position="127"/>
        <end position="310"/>
    </location>
</feature>
<reference evidence="2 3" key="1">
    <citation type="submission" date="2018-07" db="EMBL/GenBank/DDBJ databases">
        <title>Genomic Encyclopedia of Type Strains, Phase IV (KMG-IV): sequencing the most valuable type-strain genomes for metagenomic binning, comparative biology and taxonomic classification.</title>
        <authorList>
            <person name="Goeker M."/>
        </authorList>
    </citation>
    <scope>NUCLEOTIDE SEQUENCE [LARGE SCALE GENOMIC DNA]</scope>
    <source>
        <strain evidence="2 3">DSM 25528</strain>
    </source>
</reference>
<name>A0A6I7HKR0_9HYPH</name>
<dbReference type="Pfam" id="PF13683">
    <property type="entry name" value="rve_3"/>
    <property type="match status" value="1"/>
</dbReference>
<dbReference type="PANTHER" id="PTHR35004">
    <property type="entry name" value="TRANSPOSASE RV3428C-RELATED"/>
    <property type="match status" value="1"/>
</dbReference>
<dbReference type="AlphaFoldDB" id="A0A6I7HKR0"/>
<comment type="caution">
    <text evidence="2">The sequence shown here is derived from an EMBL/GenBank/DDBJ whole genome shotgun (WGS) entry which is preliminary data.</text>
</comment>
<dbReference type="EMBL" id="QPIX01000008">
    <property type="protein sequence ID" value="RCW22567.1"/>
    <property type="molecule type" value="Genomic_DNA"/>
</dbReference>
<dbReference type="Gene3D" id="3.30.420.10">
    <property type="entry name" value="Ribonuclease H-like superfamily/Ribonuclease H"/>
    <property type="match status" value="1"/>
</dbReference>
<protein>
    <submittedName>
        <fullName evidence="2">Integrase-like protein</fullName>
    </submittedName>
</protein>
<gene>
    <name evidence="2" type="ORF">DFR48_10889</name>
</gene>
<evidence type="ECO:0000259" key="1">
    <source>
        <dbReference type="PROSITE" id="PS50994"/>
    </source>
</evidence>
<dbReference type="NCBIfam" id="NF033577">
    <property type="entry name" value="transpos_IS481"/>
    <property type="match status" value="1"/>
</dbReference>
<evidence type="ECO:0000313" key="3">
    <source>
        <dbReference type="Proteomes" id="UP000252582"/>
    </source>
</evidence>
<dbReference type="Proteomes" id="UP000252582">
    <property type="component" value="Unassembled WGS sequence"/>
</dbReference>
<proteinExistence type="predicted"/>
<dbReference type="SUPFAM" id="SSF53098">
    <property type="entry name" value="Ribonuclease H-like"/>
    <property type="match status" value="1"/>
</dbReference>
<organism evidence="2 3">
    <name type="scientific">Ciceribacter lividus</name>
    <dbReference type="NCBI Taxonomy" id="1197950"/>
    <lineage>
        <taxon>Bacteria</taxon>
        <taxon>Pseudomonadati</taxon>
        <taxon>Pseudomonadota</taxon>
        <taxon>Alphaproteobacteria</taxon>
        <taxon>Hyphomicrobiales</taxon>
        <taxon>Rhizobiaceae</taxon>
        <taxon>Ciceribacter</taxon>
    </lineage>
</organism>
<keyword evidence="3" id="KW-1185">Reference proteome</keyword>
<accession>A0A6I7HKR0</accession>
<dbReference type="InterPro" id="IPR047656">
    <property type="entry name" value="IS481-like_transpos"/>
</dbReference>
<evidence type="ECO:0000313" key="2">
    <source>
        <dbReference type="EMBL" id="RCW22567.1"/>
    </source>
</evidence>